<protein>
    <submittedName>
        <fullName evidence="1">Uncharacterized protein</fullName>
    </submittedName>
</protein>
<reference evidence="2" key="1">
    <citation type="submission" date="2014-08" db="EMBL/GenBank/DDBJ databases">
        <authorList>
            <person name="Edwards T."/>
        </authorList>
    </citation>
    <scope>NUCLEOTIDE SEQUENCE [LARGE SCALE GENOMIC DNA]</scope>
</reference>
<name>A0A0K2VS79_MESPL</name>
<dbReference type="AlphaFoldDB" id="A0A0K2VS79"/>
<dbReference type="Proteomes" id="UP000182888">
    <property type="component" value="Unassembled WGS sequence"/>
</dbReference>
<sequence>MHAARTCEAVLGQRHAQSNNRDQLLLTFSLAGETVSSARCSTVRLSSTSSSAMPFLKLLMPLAMSPISSGILPRPNTRSTMTSTIIQCQIENEPIATLSRMFSLAMIYAFSLGDSNTTAMKLIKWLADVTQFRRERLATNPRRPC</sequence>
<evidence type="ECO:0000313" key="1">
    <source>
        <dbReference type="EMBL" id="CDX52651.1"/>
    </source>
</evidence>
<proteinExistence type="predicted"/>
<evidence type="ECO:0000313" key="2">
    <source>
        <dbReference type="Proteomes" id="UP000182888"/>
    </source>
</evidence>
<dbReference type="EMBL" id="CCND01000007">
    <property type="protein sequence ID" value="CDX52651.1"/>
    <property type="molecule type" value="Genomic_DNA"/>
</dbReference>
<organism evidence="1 2">
    <name type="scientific">Mesorhizobium plurifarium</name>
    <dbReference type="NCBI Taxonomy" id="69974"/>
    <lineage>
        <taxon>Bacteria</taxon>
        <taxon>Pseudomonadati</taxon>
        <taxon>Pseudomonadota</taxon>
        <taxon>Alphaproteobacteria</taxon>
        <taxon>Hyphomicrobiales</taxon>
        <taxon>Phyllobacteriaceae</taxon>
        <taxon>Mesorhizobium</taxon>
    </lineage>
</organism>
<accession>A0A0K2VS79</accession>
<gene>
    <name evidence="1" type="ORF">MPL1032_150105</name>
</gene>